<sequence length="45" mass="5130">MSFVVVIFKVYDTDCNGKVAFNDILDVLRDLTGSFMSEQQRQVSL</sequence>
<dbReference type="InterPro" id="IPR002048">
    <property type="entry name" value="EF_hand_dom"/>
</dbReference>
<protein>
    <recommendedName>
        <fullName evidence="2">EF-hand domain-containing protein</fullName>
    </recommendedName>
</protein>
<dbReference type="SUPFAM" id="SSF47473">
    <property type="entry name" value="EF-hand"/>
    <property type="match status" value="1"/>
</dbReference>
<organism evidence="3 4">
    <name type="scientific">Nelumbo nucifera</name>
    <name type="common">Sacred lotus</name>
    <dbReference type="NCBI Taxonomy" id="4432"/>
    <lineage>
        <taxon>Eukaryota</taxon>
        <taxon>Viridiplantae</taxon>
        <taxon>Streptophyta</taxon>
        <taxon>Embryophyta</taxon>
        <taxon>Tracheophyta</taxon>
        <taxon>Spermatophyta</taxon>
        <taxon>Magnoliopsida</taxon>
        <taxon>Proteales</taxon>
        <taxon>Nelumbonaceae</taxon>
        <taxon>Nelumbo</taxon>
    </lineage>
</organism>
<evidence type="ECO:0000256" key="1">
    <source>
        <dbReference type="ARBA" id="ARBA00022837"/>
    </source>
</evidence>
<comment type="caution">
    <text evidence="3">The sequence shown here is derived from an EMBL/GenBank/DDBJ whole genome shotgun (WGS) entry which is preliminary data.</text>
</comment>
<evidence type="ECO:0000259" key="2">
    <source>
        <dbReference type="PROSITE" id="PS50222"/>
    </source>
</evidence>
<dbReference type="AlphaFoldDB" id="A0A822ZLL4"/>
<dbReference type="Gene3D" id="1.10.238.10">
    <property type="entry name" value="EF-hand"/>
    <property type="match status" value="1"/>
</dbReference>
<gene>
    <name evidence="3" type="ORF">HUJ06_003590</name>
</gene>
<dbReference type="PROSITE" id="PS00018">
    <property type="entry name" value="EF_HAND_1"/>
    <property type="match status" value="1"/>
</dbReference>
<dbReference type="PROSITE" id="PS50222">
    <property type="entry name" value="EF_HAND_2"/>
    <property type="match status" value="1"/>
</dbReference>
<evidence type="ECO:0000313" key="3">
    <source>
        <dbReference type="EMBL" id="DAD45360.1"/>
    </source>
</evidence>
<dbReference type="PANTHER" id="PTHR46971">
    <property type="entry name" value="CALCINEURIN B SUBUNIT (PROTEIN PHOSPHATASE 2B REGULATORY SUBUNIT)-LIKE PROTEIN"/>
    <property type="match status" value="1"/>
</dbReference>
<dbReference type="EMBL" id="DUZY01000007">
    <property type="protein sequence ID" value="DAD45360.1"/>
    <property type="molecule type" value="Genomic_DNA"/>
</dbReference>
<dbReference type="PANTHER" id="PTHR46971:SF4">
    <property type="entry name" value="OS08G0442300 PROTEIN"/>
    <property type="match status" value="1"/>
</dbReference>
<proteinExistence type="predicted"/>
<reference evidence="3 4" key="1">
    <citation type="journal article" date="2020" name="Mol. Biol. Evol.">
        <title>Distinct Expression and Methylation Patterns for Genes with Different Fates following a Single Whole-Genome Duplication in Flowering Plants.</title>
        <authorList>
            <person name="Shi T."/>
            <person name="Rahmani R.S."/>
            <person name="Gugger P.F."/>
            <person name="Wang M."/>
            <person name="Li H."/>
            <person name="Zhang Y."/>
            <person name="Li Z."/>
            <person name="Wang Q."/>
            <person name="Van de Peer Y."/>
            <person name="Marchal K."/>
            <person name="Chen J."/>
        </authorList>
    </citation>
    <scope>NUCLEOTIDE SEQUENCE [LARGE SCALE GENOMIC DNA]</scope>
    <source>
        <tissue evidence="3">Leaf</tissue>
    </source>
</reference>
<dbReference type="InterPro" id="IPR011992">
    <property type="entry name" value="EF-hand-dom_pair"/>
</dbReference>
<name>A0A822ZLL4_NELNU</name>
<dbReference type="GO" id="GO:0005509">
    <property type="term" value="F:calcium ion binding"/>
    <property type="evidence" value="ECO:0007669"/>
    <property type="project" value="InterPro"/>
</dbReference>
<keyword evidence="4" id="KW-1185">Reference proteome</keyword>
<feature type="domain" description="EF-hand" evidence="2">
    <location>
        <begin position="1"/>
        <end position="34"/>
    </location>
</feature>
<dbReference type="InterPro" id="IPR018247">
    <property type="entry name" value="EF_Hand_1_Ca_BS"/>
</dbReference>
<keyword evidence="1" id="KW-0106">Calcium</keyword>
<evidence type="ECO:0000313" key="4">
    <source>
        <dbReference type="Proteomes" id="UP000607653"/>
    </source>
</evidence>
<dbReference type="Proteomes" id="UP000607653">
    <property type="component" value="Unassembled WGS sequence"/>
</dbReference>
<accession>A0A822ZLL4</accession>